<proteinExistence type="predicted"/>
<dbReference type="Gene3D" id="3.90.550.10">
    <property type="entry name" value="Spore Coat Polysaccharide Biosynthesis Protein SpsA, Chain A"/>
    <property type="match status" value="1"/>
</dbReference>
<gene>
    <name evidence="1" type="ORF">DFR86_00780</name>
</gene>
<dbReference type="RefSeq" id="WP_110379111.1">
    <property type="nucleotide sequence ID" value="NZ_CP029288.2"/>
</dbReference>
<dbReference type="GO" id="GO:0016740">
    <property type="term" value="F:transferase activity"/>
    <property type="evidence" value="ECO:0007669"/>
    <property type="project" value="UniProtKB-KW"/>
</dbReference>
<protein>
    <submittedName>
        <fullName evidence="1">Glycosyltransferase</fullName>
    </submittedName>
</protein>
<dbReference type="AlphaFoldDB" id="A0A2U9IJK1"/>
<evidence type="ECO:0000313" key="1">
    <source>
        <dbReference type="EMBL" id="AWR96221.1"/>
    </source>
</evidence>
<name>A0A2U9IJK1_9CREN</name>
<reference evidence="1 2" key="1">
    <citation type="submission" date="2018-05" db="EMBL/GenBank/DDBJ databases">
        <title>Complete Genome Sequences of Extremely Thermoacidophilic, Metal-Mobilizing Type-Strain Members of the Archaeal Family Sulfolobaceae: Acidianus brierleyi DSM-1651T, Acidianus sulfidivorans DSM-18786T, Metallosphaera hakonensis DSM-7519T, and Metallosphaera prunae DSM-10039T.</title>
        <authorList>
            <person name="Counts J.A."/>
            <person name="Kelly R.M."/>
        </authorList>
    </citation>
    <scope>NUCLEOTIDE SEQUENCE [LARGE SCALE GENOMIC DNA]</scope>
    <source>
        <strain evidence="1 2">JP7</strain>
    </source>
</reference>
<organism evidence="1 2">
    <name type="scientific">Acidianus sulfidivorans JP7</name>
    <dbReference type="NCBI Taxonomy" id="619593"/>
    <lineage>
        <taxon>Archaea</taxon>
        <taxon>Thermoproteota</taxon>
        <taxon>Thermoprotei</taxon>
        <taxon>Sulfolobales</taxon>
        <taxon>Sulfolobaceae</taxon>
        <taxon>Acidianus</taxon>
    </lineage>
</organism>
<keyword evidence="2" id="KW-1185">Reference proteome</keyword>
<keyword evidence="1" id="KW-0808">Transferase</keyword>
<dbReference type="GeneID" id="36836459"/>
<dbReference type="InterPro" id="IPR029044">
    <property type="entry name" value="Nucleotide-diphossugar_trans"/>
</dbReference>
<sequence>MISVIVTEYRKRGYLKGALRSVFNQTLNKNLYEVIVVKKEEDKEDDDYARKNGAKINIYRYS</sequence>
<accession>A0A2U9IJK1</accession>
<evidence type="ECO:0000313" key="2">
    <source>
        <dbReference type="Proteomes" id="UP000248410"/>
    </source>
</evidence>
<dbReference type="EMBL" id="CP029288">
    <property type="protein sequence ID" value="AWR96221.1"/>
    <property type="molecule type" value="Genomic_DNA"/>
</dbReference>
<dbReference type="KEGG" id="asul:DFR86_00780"/>
<dbReference type="SUPFAM" id="SSF53448">
    <property type="entry name" value="Nucleotide-diphospho-sugar transferases"/>
    <property type="match status" value="1"/>
</dbReference>
<dbReference type="Proteomes" id="UP000248410">
    <property type="component" value="Chromosome"/>
</dbReference>